<feature type="coiled-coil region" evidence="6">
    <location>
        <begin position="47"/>
        <end position="81"/>
    </location>
</feature>
<dbReference type="PANTHER" id="PTHR35794:SF1">
    <property type="entry name" value="CELL CYCLE PROTEIN GPSB"/>
    <property type="match status" value="1"/>
</dbReference>
<evidence type="ECO:0000256" key="5">
    <source>
        <dbReference type="ARBA" id="ARBA00023306"/>
    </source>
</evidence>
<dbReference type="HOGENOM" id="CLU_140309_1_0_9"/>
<reference evidence="8" key="1">
    <citation type="submission" date="2009-01" db="EMBL/GenBank/DDBJ databases">
        <authorList>
            <person name="Qin X."/>
            <person name="Bachman B."/>
            <person name="Battles P."/>
            <person name="Bell A."/>
            <person name="Bess C."/>
            <person name="Bickham C."/>
            <person name="Chaboub L."/>
            <person name="Chen D."/>
            <person name="Coyle M."/>
            <person name="Deiros D.R."/>
            <person name="Dinh H."/>
            <person name="Forbes L."/>
            <person name="Fowler G."/>
            <person name="Francisco L."/>
            <person name="Fu Q."/>
            <person name="Gubbala S."/>
            <person name="Hale W."/>
            <person name="Han Y."/>
            <person name="Hemphill L."/>
            <person name="Highlander S.K."/>
            <person name="Hirani K."/>
            <person name="Hogues M."/>
            <person name="Jackson L."/>
            <person name="Jakkamsetti A."/>
            <person name="Javaid M."/>
            <person name="Jiang H."/>
            <person name="Korchina V."/>
            <person name="Kovar C."/>
            <person name="Lara F."/>
            <person name="Lee S."/>
            <person name="Mata R."/>
            <person name="Mathew T."/>
            <person name="Moen C."/>
            <person name="Morales K."/>
            <person name="Munidasa M."/>
            <person name="Nazareth L."/>
            <person name="Ngo R."/>
            <person name="Nguyen L."/>
            <person name="Okwuonu G."/>
            <person name="Ongeri F."/>
            <person name="Patil S."/>
            <person name="Petrosino J."/>
            <person name="Pham C."/>
            <person name="Pham P."/>
            <person name="Pu L.-L."/>
            <person name="Puazo M."/>
            <person name="Raj R."/>
            <person name="Reid J."/>
            <person name="Rouhana J."/>
            <person name="Saada N."/>
            <person name="Shang Y."/>
            <person name="Simmons D."/>
            <person name="Thornton R."/>
            <person name="Warren J."/>
            <person name="Weissenberger G."/>
            <person name="Zhang J."/>
            <person name="Zhang L."/>
            <person name="Zhou C."/>
            <person name="Zhu D."/>
            <person name="Muzny D."/>
            <person name="Worley K."/>
            <person name="Gibbs R."/>
        </authorList>
    </citation>
    <scope>NUCLEOTIDE SEQUENCE [LARGE SCALE GENOMIC DNA]</scope>
    <source>
        <strain evidence="8">LMS2-1</strain>
    </source>
</reference>
<keyword evidence="4 6" id="KW-0175">Coiled coil</keyword>
<evidence type="ECO:0000313" key="8">
    <source>
        <dbReference type="EMBL" id="EEN80326.1"/>
    </source>
</evidence>
<evidence type="ECO:0000313" key="9">
    <source>
        <dbReference type="Proteomes" id="UP000004525"/>
    </source>
</evidence>
<keyword evidence="2 6" id="KW-0132">Cell division</keyword>
<name>C2JXA3_LACRM</name>
<feature type="compositionally biased region" description="Basic and acidic residues" evidence="7">
    <location>
        <begin position="127"/>
        <end position="140"/>
    </location>
</feature>
<dbReference type="InterPro" id="IPR011229">
    <property type="entry name" value="Cell_cycle_GpsB"/>
</dbReference>
<dbReference type="NCBIfam" id="NF010725">
    <property type="entry name" value="PRK14127.1"/>
    <property type="match status" value="1"/>
</dbReference>
<comment type="subunit">
    <text evidence="6">Forms polymers through the coiled coil domains. Interacts with PBP1, MreC and EzrA.</text>
</comment>
<evidence type="ECO:0000256" key="6">
    <source>
        <dbReference type="HAMAP-Rule" id="MF_02011"/>
    </source>
</evidence>
<dbReference type="InterPro" id="IPR007793">
    <property type="entry name" value="DivIVA_fam"/>
</dbReference>
<gene>
    <name evidence="6" type="primary">gpsB</name>
    <name evidence="8" type="ORF">HMPREF0539_1537</name>
</gene>
<comment type="similarity">
    <text evidence="6">Belongs to the GpsB family.</text>
</comment>
<dbReference type="NCBIfam" id="TIGR03544">
    <property type="entry name" value="DivI1A_domain"/>
    <property type="match status" value="1"/>
</dbReference>
<proteinExistence type="inferred from homology"/>
<evidence type="ECO:0000256" key="3">
    <source>
        <dbReference type="ARBA" id="ARBA00022960"/>
    </source>
</evidence>
<keyword evidence="1 6" id="KW-0963">Cytoplasm</keyword>
<dbReference type="HAMAP" id="MF_02011">
    <property type="entry name" value="GpsB"/>
    <property type="match status" value="1"/>
</dbReference>
<evidence type="ECO:0000256" key="7">
    <source>
        <dbReference type="SAM" id="MobiDB-lite"/>
    </source>
</evidence>
<protein>
    <recommendedName>
        <fullName evidence="6">Cell cycle protein GpsB</fullName>
    </recommendedName>
    <alternativeName>
        <fullName evidence="6">Guiding PBP1-shuttling protein</fullName>
    </alternativeName>
</protein>
<evidence type="ECO:0000256" key="1">
    <source>
        <dbReference type="ARBA" id="ARBA00022490"/>
    </source>
</evidence>
<keyword evidence="3 6" id="KW-0133">Cell shape</keyword>
<keyword evidence="5 6" id="KW-0131">Cell cycle</keyword>
<comment type="function">
    <text evidence="6">Divisome component that associates with the complex late in its assembly, after the Z-ring is formed, and is dependent on DivIC and PBP2B for its recruitment to the divisome. Together with EzrA, is a key component of the system that regulates PBP1 localization during cell cycle progression. Its main role could be the removal of PBP1 from the cell pole after pole maturation is completed. Also contributes to the recruitment of PBP1 to the division complex. Not essential for septum formation.</text>
</comment>
<dbReference type="GO" id="GO:0005737">
    <property type="term" value="C:cytoplasm"/>
    <property type="evidence" value="ECO:0007669"/>
    <property type="project" value="UniProtKB-SubCell"/>
</dbReference>
<dbReference type="GO" id="GO:0051301">
    <property type="term" value="P:cell division"/>
    <property type="evidence" value="ECO:0007669"/>
    <property type="project" value="UniProtKB-UniRule"/>
</dbReference>
<accession>C2JXA3</accession>
<keyword evidence="9" id="KW-1185">Reference proteome</keyword>
<dbReference type="Proteomes" id="UP000004525">
    <property type="component" value="Unassembled WGS sequence"/>
</dbReference>
<dbReference type="Gene3D" id="6.10.250.660">
    <property type="match status" value="1"/>
</dbReference>
<evidence type="ECO:0000256" key="2">
    <source>
        <dbReference type="ARBA" id="ARBA00022618"/>
    </source>
</evidence>
<dbReference type="GO" id="GO:0008360">
    <property type="term" value="P:regulation of cell shape"/>
    <property type="evidence" value="ECO:0007669"/>
    <property type="project" value="UniProtKB-UniRule"/>
</dbReference>
<dbReference type="Pfam" id="PF05103">
    <property type="entry name" value="DivIVA"/>
    <property type="match status" value="1"/>
</dbReference>
<dbReference type="PANTHER" id="PTHR35794">
    <property type="entry name" value="CELL DIVISION PROTEIN DIVIVA"/>
    <property type="match status" value="1"/>
</dbReference>
<organism evidence="8 9">
    <name type="scientific">Lacticaseibacillus rhamnosus (strain LMS2-1)</name>
    <dbReference type="NCBI Taxonomy" id="525361"/>
    <lineage>
        <taxon>Bacteria</taxon>
        <taxon>Bacillati</taxon>
        <taxon>Bacillota</taxon>
        <taxon>Bacilli</taxon>
        <taxon>Lactobacillales</taxon>
        <taxon>Lactobacillaceae</taxon>
        <taxon>Lacticaseibacillus</taxon>
    </lineage>
</organism>
<dbReference type="InterPro" id="IPR019933">
    <property type="entry name" value="DivIVA_domain"/>
</dbReference>
<dbReference type="AlphaFoldDB" id="C2JXA3"/>
<comment type="subcellular location">
    <subcellularLocation>
        <location evidence="6">Cytoplasm</location>
    </subcellularLocation>
    <text evidence="6">Shuttles between the lateral wall and the division site in a cell cycle-dependent manner.</text>
</comment>
<evidence type="ECO:0000256" key="4">
    <source>
        <dbReference type="ARBA" id="ARBA00023054"/>
    </source>
</evidence>
<sequence length="140" mass="16035">MKTMRCVGMDSNKETKFSIQYGPKDILDKKFKNKVRGYDPDEVDEFLDGIIRDYEAFTNEIDRLKEENAKLFSRVDELTKQLSVSKNVSAQTPQTNAAATNYDILKRLSNLERHVFGSKLSDSGSVDNRDDSNHSDVDQY</sequence>
<comment type="caution">
    <text evidence="8">The sequence shown here is derived from an EMBL/GenBank/DDBJ whole genome shotgun (WGS) entry which is preliminary data.</text>
</comment>
<dbReference type="EMBL" id="ACIZ01000065">
    <property type="protein sequence ID" value="EEN80326.1"/>
    <property type="molecule type" value="Genomic_DNA"/>
</dbReference>
<feature type="region of interest" description="Disordered" evidence="7">
    <location>
        <begin position="118"/>
        <end position="140"/>
    </location>
</feature>